<gene>
    <name evidence="6" type="ORF">CPT34_07530</name>
</gene>
<evidence type="ECO:0000256" key="1">
    <source>
        <dbReference type="ARBA" id="ARBA00023015"/>
    </source>
</evidence>
<dbReference type="Proteomes" id="UP000218807">
    <property type="component" value="Unassembled WGS sequence"/>
</dbReference>
<accession>A0A2A5KX73</accession>
<keyword evidence="3" id="KW-0804">Transcription</keyword>
<dbReference type="InterPro" id="IPR036390">
    <property type="entry name" value="WH_DNA-bd_sf"/>
</dbReference>
<dbReference type="RefSeq" id="WP_077989871.1">
    <property type="nucleotide sequence ID" value="NZ_NXDM01000005.1"/>
</dbReference>
<evidence type="ECO:0000256" key="3">
    <source>
        <dbReference type="ARBA" id="ARBA00023163"/>
    </source>
</evidence>
<dbReference type="InterPro" id="IPR018490">
    <property type="entry name" value="cNMP-bd_dom_sf"/>
</dbReference>
<protein>
    <submittedName>
        <fullName evidence="6">Crp/Fnr family transcriptional regulator</fullName>
    </submittedName>
</protein>
<feature type="domain" description="HTH crp-type" evidence="5">
    <location>
        <begin position="151"/>
        <end position="217"/>
    </location>
</feature>
<keyword evidence="7" id="KW-1185">Reference proteome</keyword>
<comment type="caution">
    <text evidence="6">The sequence shown here is derived from an EMBL/GenBank/DDBJ whole genome shotgun (WGS) entry which is preliminary data.</text>
</comment>
<dbReference type="InterPro" id="IPR012318">
    <property type="entry name" value="HTH_CRP"/>
</dbReference>
<evidence type="ECO:0000256" key="2">
    <source>
        <dbReference type="ARBA" id="ARBA00023125"/>
    </source>
</evidence>
<name>A0A2A5KX73_9HYPH</name>
<dbReference type="AlphaFoldDB" id="A0A2A5KX73"/>
<dbReference type="Gene3D" id="2.60.120.10">
    <property type="entry name" value="Jelly Rolls"/>
    <property type="match status" value="1"/>
</dbReference>
<feature type="region of interest" description="Disordered" evidence="4">
    <location>
        <begin position="234"/>
        <end position="253"/>
    </location>
</feature>
<dbReference type="GO" id="GO:0006355">
    <property type="term" value="P:regulation of DNA-templated transcription"/>
    <property type="evidence" value="ECO:0007669"/>
    <property type="project" value="InterPro"/>
</dbReference>
<dbReference type="SUPFAM" id="SSF46785">
    <property type="entry name" value="Winged helix' DNA-binding domain"/>
    <property type="match status" value="1"/>
</dbReference>
<evidence type="ECO:0000313" key="6">
    <source>
        <dbReference type="EMBL" id="PCK81658.1"/>
    </source>
</evidence>
<evidence type="ECO:0000313" key="7">
    <source>
        <dbReference type="Proteomes" id="UP000218807"/>
    </source>
</evidence>
<sequence length="253" mass="27647">MAETTMQPKENRLLGLLPEDEYAAVVAHLEPCAIPRGFIIAPADAIIEHAYFPCEGIGSVINISPEGNRVEAGLFGRDGFAPAAAVVGASISVPEVTVQVPGFAYRLRQGTLLDLMKTQPVFASLLHKAVYVLATQAGFTALSNAVHEIDERLARWILMCHDRIDGNELALTHEFIALMLAVRRPSVTTALHLLEGYRFIRSVRGLVIVRDRAGLEDFASDAYGKAEDEYERLIGPLRKPKRGPNDIPSPRPA</sequence>
<keyword evidence="2" id="KW-0238">DNA-binding</keyword>
<dbReference type="InterPro" id="IPR014710">
    <property type="entry name" value="RmlC-like_jellyroll"/>
</dbReference>
<dbReference type="SUPFAM" id="SSF51206">
    <property type="entry name" value="cAMP-binding domain-like"/>
    <property type="match status" value="1"/>
</dbReference>
<reference evidence="6 7" key="1">
    <citation type="submission" date="2017-09" db="EMBL/GenBank/DDBJ databases">
        <title>Comparative genomics of rhizobia isolated from Phaseolus vulgaris in China.</title>
        <authorList>
            <person name="Tong W."/>
        </authorList>
    </citation>
    <scope>NUCLEOTIDE SEQUENCE [LARGE SCALE GENOMIC DNA]</scope>
    <source>
        <strain evidence="6 7">L101</strain>
    </source>
</reference>
<proteinExistence type="predicted"/>
<dbReference type="Pfam" id="PF13545">
    <property type="entry name" value="HTH_Crp_2"/>
    <property type="match status" value="1"/>
</dbReference>
<dbReference type="EMBL" id="NXDM01000005">
    <property type="protein sequence ID" value="PCK81658.1"/>
    <property type="molecule type" value="Genomic_DNA"/>
</dbReference>
<evidence type="ECO:0000256" key="4">
    <source>
        <dbReference type="SAM" id="MobiDB-lite"/>
    </source>
</evidence>
<dbReference type="GO" id="GO:0003677">
    <property type="term" value="F:DNA binding"/>
    <property type="evidence" value="ECO:0007669"/>
    <property type="project" value="UniProtKB-KW"/>
</dbReference>
<evidence type="ECO:0000259" key="5">
    <source>
        <dbReference type="Pfam" id="PF13545"/>
    </source>
</evidence>
<keyword evidence="1" id="KW-0805">Transcription regulation</keyword>
<organism evidence="6 7">
    <name type="scientific">Rhizobium sophoriradicis</name>
    <dbReference type="NCBI Taxonomy" id="1535245"/>
    <lineage>
        <taxon>Bacteria</taxon>
        <taxon>Pseudomonadati</taxon>
        <taxon>Pseudomonadota</taxon>
        <taxon>Alphaproteobacteria</taxon>
        <taxon>Hyphomicrobiales</taxon>
        <taxon>Rhizobiaceae</taxon>
        <taxon>Rhizobium/Agrobacterium group</taxon>
        <taxon>Rhizobium</taxon>
    </lineage>
</organism>